<protein>
    <submittedName>
        <fullName evidence="3">Uncharacterized serine/threonine-protein kinase SBK3-like</fullName>
    </submittedName>
</protein>
<keyword evidence="2" id="KW-1185">Reference proteome</keyword>
<proteinExistence type="predicted"/>
<organism evidence="2 3">
    <name type="scientific">Pipra filicauda</name>
    <name type="common">Wire-tailed manakin</name>
    <dbReference type="NCBI Taxonomy" id="649802"/>
    <lineage>
        <taxon>Eukaryota</taxon>
        <taxon>Metazoa</taxon>
        <taxon>Chordata</taxon>
        <taxon>Craniata</taxon>
        <taxon>Vertebrata</taxon>
        <taxon>Euteleostomi</taxon>
        <taxon>Archelosauria</taxon>
        <taxon>Archosauria</taxon>
        <taxon>Dinosauria</taxon>
        <taxon>Saurischia</taxon>
        <taxon>Theropoda</taxon>
        <taxon>Coelurosauria</taxon>
        <taxon>Aves</taxon>
        <taxon>Neognathae</taxon>
        <taxon>Neoaves</taxon>
        <taxon>Telluraves</taxon>
        <taxon>Australaves</taxon>
        <taxon>Passeriformes</taxon>
        <taxon>Pipridae</taxon>
        <taxon>Pipra</taxon>
    </lineage>
</organism>
<dbReference type="AlphaFoldDB" id="A0A7R5L8W7"/>
<feature type="domain" description="Protein kinase" evidence="1">
    <location>
        <begin position="42"/>
        <end position="368"/>
    </location>
</feature>
<dbReference type="GO" id="GO:0004674">
    <property type="term" value="F:protein serine/threonine kinase activity"/>
    <property type="evidence" value="ECO:0007669"/>
    <property type="project" value="TreeGrafter"/>
</dbReference>
<gene>
    <name evidence="3" type="primary">LOC120325352</name>
</gene>
<dbReference type="PANTHER" id="PTHR24359:SF39">
    <property type="entry name" value="PROTEIN KINASE DOMAIN-CONTAINING PROTEIN"/>
    <property type="match status" value="1"/>
</dbReference>
<evidence type="ECO:0000313" key="3">
    <source>
        <dbReference type="RefSeq" id="XP_039247315.1"/>
    </source>
</evidence>
<dbReference type="InParanoid" id="A0A7R5L8W7"/>
<sequence length="395" mass="43416">MEAAAEEEEEEEEEGEAQERLLQHLMVQTGRDLPQCQLEQDWDVLGELGSGSYGHVVLAQPRDGGSAPKHTWEIQGALGWSMGWGNLCPGAPRCAQVCLWGYNPSPGVPRSAQVCPHPCPGAPVVLKLLRKDRTGRWGFLREFCTHLCLRGQLTCLQVLPLAFETPTHFGFAQEHAPAGDLCGLLTPGVGLPEPQVKRVATQVGAALDYLHGHALVHRDVKLDNVLAFDPQCQLVKLGDFGLTRVMGWQVGPTCGSGHAPYAAPELCHLREAETLRLEPSLDAWAFGVLLFALLTGTFPWGVAAPSDPQFGEFQVWQGRTWQPGGLTGGGEVPRAWQGLGEAALEMLRRLLRLEPDRRSHAGEVNRYLDRCWGGQFDRVRLRSVPFGRVRLRSGR</sequence>
<feature type="non-terminal residue" evidence="3">
    <location>
        <position position="395"/>
    </location>
</feature>
<dbReference type="GO" id="GO:0005524">
    <property type="term" value="F:ATP binding"/>
    <property type="evidence" value="ECO:0007669"/>
    <property type="project" value="InterPro"/>
</dbReference>
<dbReference type="GeneID" id="120325352"/>
<dbReference type="PROSITE" id="PS50011">
    <property type="entry name" value="PROTEIN_KINASE_DOM"/>
    <property type="match status" value="1"/>
</dbReference>
<dbReference type="SUPFAM" id="SSF56112">
    <property type="entry name" value="Protein kinase-like (PK-like)"/>
    <property type="match status" value="1"/>
</dbReference>
<evidence type="ECO:0000259" key="1">
    <source>
        <dbReference type="PROSITE" id="PS50011"/>
    </source>
</evidence>
<dbReference type="Pfam" id="PF00069">
    <property type="entry name" value="Pkinase"/>
    <property type="match status" value="1"/>
</dbReference>
<name>A0A7R5L8W7_9PASS</name>
<dbReference type="InterPro" id="IPR000719">
    <property type="entry name" value="Prot_kinase_dom"/>
</dbReference>
<dbReference type="InterPro" id="IPR011009">
    <property type="entry name" value="Kinase-like_dom_sf"/>
</dbReference>
<dbReference type="PANTHER" id="PTHR24359">
    <property type="entry name" value="SERINE/THREONINE-PROTEIN KINASE SBK1"/>
    <property type="match status" value="1"/>
</dbReference>
<dbReference type="Proteomes" id="UP000504627">
    <property type="component" value="Unplaced"/>
</dbReference>
<accession>A0A7R5L8W7</accession>
<dbReference type="SMART" id="SM00220">
    <property type="entry name" value="S_TKc"/>
    <property type="match status" value="1"/>
</dbReference>
<dbReference type="Gene3D" id="1.10.510.10">
    <property type="entry name" value="Transferase(Phosphotransferase) domain 1"/>
    <property type="match status" value="1"/>
</dbReference>
<dbReference type="RefSeq" id="XP_039247315.1">
    <property type="nucleotide sequence ID" value="XM_039391381.1"/>
</dbReference>
<reference evidence="3" key="1">
    <citation type="submission" date="2025-08" db="UniProtKB">
        <authorList>
            <consortium name="RefSeq"/>
        </authorList>
    </citation>
    <scope>IDENTIFICATION</scope>
    <source>
        <tissue evidence="3">Muscle</tissue>
    </source>
</reference>
<evidence type="ECO:0000313" key="2">
    <source>
        <dbReference type="Proteomes" id="UP000504627"/>
    </source>
</evidence>